<feature type="non-terminal residue" evidence="5">
    <location>
        <position position="63"/>
    </location>
</feature>
<dbReference type="InterPro" id="IPR049083">
    <property type="entry name" value="TACO1_YebC_N"/>
</dbReference>
<organism evidence="5">
    <name type="scientific">marine metagenome</name>
    <dbReference type="NCBI Taxonomy" id="408172"/>
    <lineage>
        <taxon>unclassified sequences</taxon>
        <taxon>metagenomes</taxon>
        <taxon>ecological metagenomes</taxon>
    </lineage>
</organism>
<evidence type="ECO:0000313" key="5">
    <source>
        <dbReference type="EMBL" id="SVC99647.1"/>
    </source>
</evidence>
<reference evidence="5" key="1">
    <citation type="submission" date="2018-05" db="EMBL/GenBank/DDBJ databases">
        <authorList>
            <person name="Lanie J.A."/>
            <person name="Ng W.-L."/>
            <person name="Kazmierczak K.M."/>
            <person name="Andrzejewski T.M."/>
            <person name="Davidsen T.M."/>
            <person name="Wayne K.J."/>
            <person name="Tettelin H."/>
            <person name="Glass J.I."/>
            <person name="Rusch D."/>
            <person name="Podicherti R."/>
            <person name="Tsui H.-C.T."/>
            <person name="Winkler M.E."/>
        </authorList>
    </citation>
    <scope>NUCLEOTIDE SEQUENCE</scope>
</reference>
<dbReference type="FunFam" id="1.10.10.200:FF:000002">
    <property type="entry name" value="Probable transcriptional regulatory protein CLM62_37755"/>
    <property type="match status" value="1"/>
</dbReference>
<dbReference type="PANTHER" id="PTHR12532">
    <property type="entry name" value="TRANSLATIONAL ACTIVATOR OF CYTOCHROME C OXIDASE 1"/>
    <property type="match status" value="1"/>
</dbReference>
<sequence>MAGHSHWAGIKYRKGRTDNQRSKIFSKLSKEITVAAKLGQKDPNMNPRLRSAIQAARTANMPK</sequence>
<dbReference type="GO" id="GO:0003677">
    <property type="term" value="F:DNA binding"/>
    <property type="evidence" value="ECO:0007669"/>
    <property type="project" value="UniProtKB-KW"/>
</dbReference>
<dbReference type="GO" id="GO:0005829">
    <property type="term" value="C:cytosol"/>
    <property type="evidence" value="ECO:0007669"/>
    <property type="project" value="TreeGrafter"/>
</dbReference>
<evidence type="ECO:0000256" key="2">
    <source>
        <dbReference type="ARBA" id="ARBA00022490"/>
    </source>
</evidence>
<protein>
    <recommendedName>
        <fullName evidence="4">TACO1/YebC-like N-terminal domain-containing protein</fullName>
    </recommendedName>
</protein>
<dbReference type="Pfam" id="PF20772">
    <property type="entry name" value="TACO1_YebC_N"/>
    <property type="match status" value="1"/>
</dbReference>
<keyword evidence="2" id="KW-0963">Cytoplasm</keyword>
<dbReference type="InterPro" id="IPR002876">
    <property type="entry name" value="Transcrip_reg_TACO1-like"/>
</dbReference>
<dbReference type="GO" id="GO:0005739">
    <property type="term" value="C:mitochondrion"/>
    <property type="evidence" value="ECO:0007669"/>
    <property type="project" value="UniProtKB-SubCell"/>
</dbReference>
<dbReference type="EMBL" id="UINC01123281">
    <property type="protein sequence ID" value="SVC99647.1"/>
    <property type="molecule type" value="Genomic_DNA"/>
</dbReference>
<accession>A0A382RRF6</accession>
<dbReference type="InterPro" id="IPR029072">
    <property type="entry name" value="YebC-like"/>
</dbReference>
<comment type="subcellular location">
    <subcellularLocation>
        <location evidence="1">Mitochondrion</location>
    </subcellularLocation>
</comment>
<dbReference type="SUPFAM" id="SSF75625">
    <property type="entry name" value="YebC-like"/>
    <property type="match status" value="1"/>
</dbReference>
<gene>
    <name evidence="5" type="ORF">METZ01_LOCUS352501</name>
</gene>
<evidence type="ECO:0000259" key="4">
    <source>
        <dbReference type="Pfam" id="PF20772"/>
    </source>
</evidence>
<dbReference type="Gene3D" id="1.10.10.200">
    <property type="match status" value="1"/>
</dbReference>
<proteinExistence type="predicted"/>
<evidence type="ECO:0000256" key="1">
    <source>
        <dbReference type="ARBA" id="ARBA00004173"/>
    </source>
</evidence>
<keyword evidence="3" id="KW-0238">DNA-binding</keyword>
<dbReference type="PANTHER" id="PTHR12532:SF6">
    <property type="entry name" value="TRANSCRIPTIONAL REGULATORY PROTEIN YEBC-RELATED"/>
    <property type="match status" value="1"/>
</dbReference>
<evidence type="ECO:0000256" key="3">
    <source>
        <dbReference type="ARBA" id="ARBA00023125"/>
    </source>
</evidence>
<feature type="domain" description="TACO1/YebC-like N-terminal" evidence="4">
    <location>
        <begin position="5"/>
        <end position="63"/>
    </location>
</feature>
<dbReference type="InterPro" id="IPR017856">
    <property type="entry name" value="Integrase-like_N"/>
</dbReference>
<name>A0A382RRF6_9ZZZZ</name>
<dbReference type="AlphaFoldDB" id="A0A382RRF6"/>